<keyword evidence="3 10" id="KW-1134">Transmembrane beta strand</keyword>
<dbReference type="PROSITE" id="PS00430">
    <property type="entry name" value="TONB_DEPENDENT_REC_1"/>
    <property type="match status" value="1"/>
</dbReference>
<keyword evidence="6 11" id="KW-0798">TonB box</keyword>
<evidence type="ECO:0000259" key="13">
    <source>
        <dbReference type="Pfam" id="PF00593"/>
    </source>
</evidence>
<dbReference type="EMBL" id="LEKT01000045">
    <property type="protein sequence ID" value="KMO85812.1"/>
    <property type="molecule type" value="Genomic_DNA"/>
</dbReference>
<dbReference type="InterPro" id="IPR000531">
    <property type="entry name" value="Beta-barrel_TonB"/>
</dbReference>
<comment type="similarity">
    <text evidence="10 11">Belongs to the TonB-dependent receptor family.</text>
</comment>
<evidence type="ECO:0008006" key="17">
    <source>
        <dbReference type="Google" id="ProtNLM"/>
    </source>
</evidence>
<dbReference type="Proteomes" id="UP000036503">
    <property type="component" value="Unassembled WGS sequence"/>
</dbReference>
<dbReference type="PANTHER" id="PTHR30069:SF29">
    <property type="entry name" value="HEMOGLOBIN AND HEMOGLOBIN-HAPTOGLOBIN-BINDING PROTEIN 1-RELATED"/>
    <property type="match status" value="1"/>
</dbReference>
<sequence length="629" mass="70237">MIHAKNKIMTLGICLSLTGSAAIGAENITDADDADTIIVTAARIPTKKMATPADTTVITSRQIEDVHYSSLSEALQHVTGVTIVNFTPGALDLFRINGDDRVVVLVDGRRMNSDMGVGSGRANVNLEVLPPISAIDHIEIVRGNGSALYGSDAVGGVINIITKKRIENQSAFEVNTGSWGTQQYNLTNAGSHDKTSWFIDTGYGKQNYMKYHGVNGTMKQNNTDFRDNTLTLRVNQKINHASSLDAAYDHKSFDGNVPGAVSYPSPLALQRLTNNVAFTYHFKENTDTPAYVRYYNNYTTTYEATRFSSRTQVIDAQNTWKITDDQTLTGGLEWRKSNSSNADSGYSNKVLINQAAYLEDIIAISSKMTVTPGIRLDNNSQFGFHKTPKIAMNYQADNNTNFFASWGRVFSAPQTDDLYYNVYYSDYGYGMYGNENLKPETGYSESIGMNHRFDAKTNISVSLFKSKIYNAIRWFDDPVTYDWYVYNLNSEKKSGIDITLQKQINKAWNYDVGYSYINTKTDTGIGQGFMTDIKNAQPNGYHVGVYYAQNAWKANLQMTAGTGRNTTVYSNNSYVLWNGGVSYDASKNTTVYFKMNNITNKRYETYTGYAVGDYPMPGRYYQLGVKYVL</sequence>
<dbReference type="PATRIC" id="fig|1122219.3.peg.2275"/>
<organism evidence="15 16">
    <name type="scientific">Megasphaera cerevisiae DSM 20462</name>
    <dbReference type="NCBI Taxonomy" id="1122219"/>
    <lineage>
        <taxon>Bacteria</taxon>
        <taxon>Bacillati</taxon>
        <taxon>Bacillota</taxon>
        <taxon>Negativicutes</taxon>
        <taxon>Veillonellales</taxon>
        <taxon>Veillonellaceae</taxon>
        <taxon>Megasphaera</taxon>
    </lineage>
</organism>
<feature type="domain" description="TonB-dependent receptor-like beta-barrel" evidence="13">
    <location>
        <begin position="183"/>
        <end position="598"/>
    </location>
</feature>
<dbReference type="PANTHER" id="PTHR30069">
    <property type="entry name" value="TONB-DEPENDENT OUTER MEMBRANE RECEPTOR"/>
    <property type="match status" value="1"/>
</dbReference>
<dbReference type="OrthoDB" id="337377at2"/>
<dbReference type="STRING" id="39029.BSR42_10030"/>
<dbReference type="Pfam" id="PF00593">
    <property type="entry name" value="TonB_dep_Rec_b-barrel"/>
    <property type="match status" value="1"/>
</dbReference>
<dbReference type="AlphaFoldDB" id="A0A0J6WVG5"/>
<evidence type="ECO:0000256" key="10">
    <source>
        <dbReference type="PROSITE-ProRule" id="PRU01360"/>
    </source>
</evidence>
<evidence type="ECO:0000313" key="16">
    <source>
        <dbReference type="Proteomes" id="UP000036503"/>
    </source>
</evidence>
<dbReference type="InterPro" id="IPR036942">
    <property type="entry name" value="Beta-barrel_TonB_sf"/>
</dbReference>
<evidence type="ECO:0000256" key="8">
    <source>
        <dbReference type="ARBA" id="ARBA00023170"/>
    </source>
</evidence>
<evidence type="ECO:0000256" key="2">
    <source>
        <dbReference type="ARBA" id="ARBA00022448"/>
    </source>
</evidence>
<dbReference type="CDD" id="cd01347">
    <property type="entry name" value="ligand_gated_channel"/>
    <property type="match status" value="1"/>
</dbReference>
<dbReference type="InterPro" id="IPR039426">
    <property type="entry name" value="TonB-dep_rcpt-like"/>
</dbReference>
<feature type="signal peptide" evidence="12">
    <location>
        <begin position="1"/>
        <end position="21"/>
    </location>
</feature>
<evidence type="ECO:0000256" key="4">
    <source>
        <dbReference type="ARBA" id="ARBA00022692"/>
    </source>
</evidence>
<keyword evidence="5 12" id="KW-0732">Signal</keyword>
<protein>
    <recommendedName>
        <fullName evidence="17">TonB-dependent receptor</fullName>
    </recommendedName>
</protein>
<evidence type="ECO:0000256" key="11">
    <source>
        <dbReference type="RuleBase" id="RU003357"/>
    </source>
</evidence>
<proteinExistence type="inferred from homology"/>
<accession>A0A0J6WVG5</accession>
<keyword evidence="8" id="KW-0675">Receptor</keyword>
<evidence type="ECO:0000256" key="9">
    <source>
        <dbReference type="ARBA" id="ARBA00023237"/>
    </source>
</evidence>
<feature type="domain" description="TonB-dependent receptor plug" evidence="14">
    <location>
        <begin position="48"/>
        <end position="157"/>
    </location>
</feature>
<dbReference type="InterPro" id="IPR010916">
    <property type="entry name" value="TonB_box_CS"/>
</dbReference>
<keyword evidence="7 10" id="KW-0472">Membrane</keyword>
<dbReference type="InParanoid" id="A0A0J6WVG5"/>
<dbReference type="Gene3D" id="2.170.130.10">
    <property type="entry name" value="TonB-dependent receptor, plug domain"/>
    <property type="match status" value="1"/>
</dbReference>
<feature type="chain" id="PRO_5039683638" description="TonB-dependent receptor" evidence="12">
    <location>
        <begin position="22"/>
        <end position="629"/>
    </location>
</feature>
<dbReference type="GO" id="GO:0044718">
    <property type="term" value="P:siderophore transmembrane transport"/>
    <property type="evidence" value="ECO:0007669"/>
    <property type="project" value="TreeGrafter"/>
</dbReference>
<reference evidence="15 16" key="1">
    <citation type="submission" date="2015-06" db="EMBL/GenBank/DDBJ databases">
        <title>Draft genome sequence of beer spoilage bacterium Megasphaera cerevisiae type strain 20462.</title>
        <authorList>
            <person name="Kutumbaka K."/>
            <person name="Pasmowitz J."/>
            <person name="Mategko J."/>
            <person name="Reyes D."/>
            <person name="Friedrich A."/>
            <person name="Han S."/>
            <person name="Martens-Habbena W."/>
            <person name="Neal-McKinney J."/>
            <person name="Janagama H.K."/>
            <person name="Nadala C."/>
            <person name="Samadpour M."/>
        </authorList>
    </citation>
    <scope>NUCLEOTIDE SEQUENCE [LARGE SCALE GENOMIC DNA]</scope>
    <source>
        <strain evidence="15 16">DSM 20462</strain>
    </source>
</reference>
<dbReference type="Pfam" id="PF07715">
    <property type="entry name" value="Plug"/>
    <property type="match status" value="1"/>
</dbReference>
<evidence type="ECO:0000259" key="14">
    <source>
        <dbReference type="Pfam" id="PF07715"/>
    </source>
</evidence>
<evidence type="ECO:0000256" key="3">
    <source>
        <dbReference type="ARBA" id="ARBA00022452"/>
    </source>
</evidence>
<dbReference type="GO" id="GO:0015344">
    <property type="term" value="F:siderophore uptake transmembrane transporter activity"/>
    <property type="evidence" value="ECO:0007669"/>
    <property type="project" value="TreeGrafter"/>
</dbReference>
<keyword evidence="16" id="KW-1185">Reference proteome</keyword>
<evidence type="ECO:0000256" key="5">
    <source>
        <dbReference type="ARBA" id="ARBA00022729"/>
    </source>
</evidence>
<evidence type="ECO:0000256" key="6">
    <source>
        <dbReference type="ARBA" id="ARBA00023077"/>
    </source>
</evidence>
<dbReference type="InterPro" id="IPR012910">
    <property type="entry name" value="Plug_dom"/>
</dbReference>
<dbReference type="PROSITE" id="PS52016">
    <property type="entry name" value="TONB_DEPENDENT_REC_3"/>
    <property type="match status" value="1"/>
</dbReference>
<dbReference type="Gene3D" id="2.40.170.20">
    <property type="entry name" value="TonB-dependent receptor, beta-barrel domain"/>
    <property type="match status" value="1"/>
</dbReference>
<evidence type="ECO:0000256" key="12">
    <source>
        <dbReference type="SAM" id="SignalP"/>
    </source>
</evidence>
<keyword evidence="4 10" id="KW-0812">Transmembrane</keyword>
<dbReference type="RefSeq" id="WP_048515008.1">
    <property type="nucleotide sequence ID" value="NZ_FUXD01000011.1"/>
</dbReference>
<comment type="caution">
    <text evidence="15">The sequence shown here is derived from an EMBL/GenBank/DDBJ whole genome shotgun (WGS) entry which is preliminary data.</text>
</comment>
<name>A0A0J6WVG5_9FIRM</name>
<evidence type="ECO:0000313" key="15">
    <source>
        <dbReference type="EMBL" id="KMO85812.1"/>
    </source>
</evidence>
<evidence type="ECO:0000256" key="7">
    <source>
        <dbReference type="ARBA" id="ARBA00023136"/>
    </source>
</evidence>
<gene>
    <name evidence="15" type="ORF">AB840_11610</name>
</gene>
<dbReference type="SUPFAM" id="SSF56935">
    <property type="entry name" value="Porins"/>
    <property type="match status" value="1"/>
</dbReference>
<keyword evidence="9 10" id="KW-0998">Cell outer membrane</keyword>
<dbReference type="GO" id="GO:0009279">
    <property type="term" value="C:cell outer membrane"/>
    <property type="evidence" value="ECO:0007669"/>
    <property type="project" value="UniProtKB-SubCell"/>
</dbReference>
<evidence type="ECO:0000256" key="1">
    <source>
        <dbReference type="ARBA" id="ARBA00004571"/>
    </source>
</evidence>
<keyword evidence="2 10" id="KW-0813">Transport</keyword>
<comment type="subcellular location">
    <subcellularLocation>
        <location evidence="1 10">Cell outer membrane</location>
        <topology evidence="1 10">Multi-pass membrane protein</topology>
    </subcellularLocation>
</comment>
<dbReference type="InterPro" id="IPR037066">
    <property type="entry name" value="Plug_dom_sf"/>
</dbReference>